<accession>A0A1M6CUE9</accession>
<reference evidence="2 3" key="1">
    <citation type="submission" date="2016-11" db="EMBL/GenBank/DDBJ databases">
        <authorList>
            <person name="Jaros S."/>
            <person name="Januszkiewicz K."/>
            <person name="Wedrychowicz H."/>
        </authorList>
    </citation>
    <scope>NUCLEOTIDE SEQUENCE [LARGE SCALE GENOMIC DNA]</scope>
    <source>
        <strain evidence="2 3">DSM 27063</strain>
    </source>
</reference>
<name>A0A1M6CUE9_9BACT</name>
<evidence type="ECO:0000313" key="2">
    <source>
        <dbReference type="EMBL" id="SHI64378.1"/>
    </source>
</evidence>
<gene>
    <name evidence="2" type="ORF">SAMN05444280_10487</name>
</gene>
<keyword evidence="3" id="KW-1185">Reference proteome</keyword>
<evidence type="ECO:0000313" key="3">
    <source>
        <dbReference type="Proteomes" id="UP000184050"/>
    </source>
</evidence>
<feature type="signal peptide" evidence="1">
    <location>
        <begin position="1"/>
        <end position="26"/>
    </location>
</feature>
<dbReference type="STRING" id="1168035.SAMN05444280_10487"/>
<feature type="chain" id="PRO_5012160860" description="LVIVD repeat-containing protein" evidence="1">
    <location>
        <begin position="27"/>
        <end position="248"/>
    </location>
</feature>
<protein>
    <recommendedName>
        <fullName evidence="4">LVIVD repeat-containing protein</fullName>
    </recommendedName>
</protein>
<organism evidence="2 3">
    <name type="scientific">Tangfeifania diversioriginum</name>
    <dbReference type="NCBI Taxonomy" id="1168035"/>
    <lineage>
        <taxon>Bacteria</taxon>
        <taxon>Pseudomonadati</taxon>
        <taxon>Bacteroidota</taxon>
        <taxon>Bacteroidia</taxon>
        <taxon>Marinilabiliales</taxon>
        <taxon>Prolixibacteraceae</taxon>
        <taxon>Tangfeifania</taxon>
    </lineage>
</organism>
<evidence type="ECO:0008006" key="4">
    <source>
        <dbReference type="Google" id="ProtNLM"/>
    </source>
</evidence>
<evidence type="ECO:0000256" key="1">
    <source>
        <dbReference type="SAM" id="SignalP"/>
    </source>
</evidence>
<proteinExistence type="predicted"/>
<dbReference type="Proteomes" id="UP000184050">
    <property type="component" value="Unassembled WGS sequence"/>
</dbReference>
<dbReference type="PROSITE" id="PS51257">
    <property type="entry name" value="PROKAR_LIPOPROTEIN"/>
    <property type="match status" value="1"/>
</dbReference>
<dbReference type="EMBL" id="FQZE01000004">
    <property type="protein sequence ID" value="SHI64378.1"/>
    <property type="molecule type" value="Genomic_DNA"/>
</dbReference>
<dbReference type="AlphaFoldDB" id="A0A1M6CUE9"/>
<dbReference type="OrthoDB" id="1521841at2"/>
<keyword evidence="1" id="KW-0732">Signal</keyword>
<sequence length="248" mass="27882">MKCIYFIITSAAIFLILQSCSYGDSAFDGVSESGTGGSMARFTIVGDHLFTVDQQNLNVFDIALEENPEFKQKNTVGFGVETIFPLGDKLFLGTSTGMFIYDISTAGTPRQISFYEHVIACDPVVSDGEYAYVTLNASREECWRSVNELQIIDLKDIERPQLLKQYQMQSPRGLAVRNDTLWVCDNGLKVFDISDKLNIAQLHHFNDLVAYDLILDKNRALVIGETGFVQYKLENDTIIKLSEINVEF</sequence>
<dbReference type="RefSeq" id="WP_073165803.1">
    <property type="nucleotide sequence ID" value="NZ_FQZE01000004.1"/>
</dbReference>
<dbReference type="SUPFAM" id="SSF63825">
    <property type="entry name" value="YWTD domain"/>
    <property type="match status" value="1"/>
</dbReference>